<dbReference type="SMART" id="SM00137">
    <property type="entry name" value="MAM"/>
    <property type="match status" value="2"/>
</dbReference>
<dbReference type="Pfam" id="PF00629">
    <property type="entry name" value="MAM"/>
    <property type="match status" value="2"/>
</dbReference>
<evidence type="ECO:0000259" key="4">
    <source>
        <dbReference type="PROSITE" id="PS50060"/>
    </source>
</evidence>
<dbReference type="GO" id="GO:0016020">
    <property type="term" value="C:membrane"/>
    <property type="evidence" value="ECO:0007669"/>
    <property type="project" value="InterPro"/>
</dbReference>
<dbReference type="AlphaFoldDB" id="A0A2T6BUK4"/>
<dbReference type="PROSITE" id="PS50853">
    <property type="entry name" value="FN3"/>
    <property type="match status" value="5"/>
</dbReference>
<reference evidence="6 7" key="1">
    <citation type="submission" date="2018-04" db="EMBL/GenBank/DDBJ databases">
        <title>Genomic Encyclopedia of Archaeal and Bacterial Type Strains, Phase II (KMG-II): from individual species to whole genera.</title>
        <authorList>
            <person name="Goeker M."/>
        </authorList>
    </citation>
    <scope>NUCLEOTIDE SEQUENCE [LARGE SCALE GENOMIC DNA]</scope>
    <source>
        <strain evidence="6 7">DSM 25731</strain>
    </source>
</reference>
<dbReference type="InterPro" id="IPR026444">
    <property type="entry name" value="Secre_tail"/>
</dbReference>
<dbReference type="InterPro" id="IPR000859">
    <property type="entry name" value="CUB_dom"/>
</dbReference>
<dbReference type="CDD" id="cd00041">
    <property type="entry name" value="CUB"/>
    <property type="match status" value="1"/>
</dbReference>
<dbReference type="InterPro" id="IPR003961">
    <property type="entry name" value="FN3_dom"/>
</dbReference>
<evidence type="ECO:0000313" key="6">
    <source>
        <dbReference type="EMBL" id="PTX59726.1"/>
    </source>
</evidence>
<name>A0A2T6BUK4_9FLAO</name>
<dbReference type="RefSeq" id="WP_108115885.1">
    <property type="nucleotide sequence ID" value="NZ_QBKT01000008.1"/>
</dbReference>
<feature type="domain" description="MAM" evidence="4">
    <location>
        <begin position="659"/>
        <end position="828"/>
    </location>
</feature>
<organism evidence="6 7">
    <name type="scientific">Kordia periserrulae</name>
    <dbReference type="NCBI Taxonomy" id="701523"/>
    <lineage>
        <taxon>Bacteria</taxon>
        <taxon>Pseudomonadati</taxon>
        <taxon>Bacteroidota</taxon>
        <taxon>Flavobacteriia</taxon>
        <taxon>Flavobacteriales</taxon>
        <taxon>Flavobacteriaceae</taxon>
        <taxon>Kordia</taxon>
    </lineage>
</organism>
<comment type="caution">
    <text evidence="6">The sequence shown here is derived from an EMBL/GenBank/DDBJ whole genome shotgun (WGS) entry which is preliminary data.</text>
</comment>
<proteinExistence type="predicted"/>
<feature type="signal peptide" evidence="3">
    <location>
        <begin position="1"/>
        <end position="22"/>
    </location>
</feature>
<dbReference type="SMART" id="SM00060">
    <property type="entry name" value="FN3"/>
    <property type="match status" value="5"/>
</dbReference>
<keyword evidence="2" id="KW-1015">Disulfide bond</keyword>
<dbReference type="SUPFAM" id="SSF49899">
    <property type="entry name" value="Concanavalin A-like lectins/glucanases"/>
    <property type="match status" value="2"/>
</dbReference>
<feature type="domain" description="MAM" evidence="4">
    <location>
        <begin position="298"/>
        <end position="467"/>
    </location>
</feature>
<dbReference type="InterPro" id="IPR013320">
    <property type="entry name" value="ConA-like_dom_sf"/>
</dbReference>
<dbReference type="NCBIfam" id="TIGR04183">
    <property type="entry name" value="Por_Secre_tail"/>
    <property type="match status" value="1"/>
</dbReference>
<evidence type="ECO:0000313" key="7">
    <source>
        <dbReference type="Proteomes" id="UP000244090"/>
    </source>
</evidence>
<dbReference type="PROSITE" id="PS50060">
    <property type="entry name" value="MAM_2"/>
    <property type="match status" value="2"/>
</dbReference>
<dbReference type="GO" id="GO:0004553">
    <property type="term" value="F:hydrolase activity, hydrolyzing O-glycosyl compounds"/>
    <property type="evidence" value="ECO:0007669"/>
    <property type="project" value="UniProtKB-ARBA"/>
</dbReference>
<dbReference type="CDD" id="cd06263">
    <property type="entry name" value="MAM"/>
    <property type="match status" value="2"/>
</dbReference>
<dbReference type="InterPro" id="IPR051560">
    <property type="entry name" value="MAM_domain-containing"/>
</dbReference>
<feature type="domain" description="Fibronectin type-III" evidence="5">
    <location>
        <begin position="203"/>
        <end position="292"/>
    </location>
</feature>
<dbReference type="Pfam" id="PF00041">
    <property type="entry name" value="fn3"/>
    <property type="match status" value="1"/>
</dbReference>
<dbReference type="InterPro" id="IPR013783">
    <property type="entry name" value="Ig-like_fold"/>
</dbReference>
<feature type="chain" id="PRO_5015656035" evidence="3">
    <location>
        <begin position="23"/>
        <end position="1233"/>
    </location>
</feature>
<dbReference type="SUPFAM" id="SSF49265">
    <property type="entry name" value="Fibronectin type III"/>
    <property type="match status" value="3"/>
</dbReference>
<dbReference type="CDD" id="cd00063">
    <property type="entry name" value="FN3"/>
    <property type="match status" value="2"/>
</dbReference>
<accession>A0A2T6BUK4</accession>
<feature type="domain" description="Fibronectin type-III" evidence="5">
    <location>
        <begin position="467"/>
        <end position="559"/>
    </location>
</feature>
<dbReference type="OrthoDB" id="1113525at2"/>
<dbReference type="Gene3D" id="2.60.120.290">
    <property type="entry name" value="Spermadhesin, CUB domain"/>
    <property type="match status" value="1"/>
</dbReference>
<evidence type="ECO:0000259" key="5">
    <source>
        <dbReference type="PROSITE" id="PS50853"/>
    </source>
</evidence>
<evidence type="ECO:0000256" key="3">
    <source>
        <dbReference type="SAM" id="SignalP"/>
    </source>
</evidence>
<feature type="domain" description="Fibronectin type-III" evidence="5">
    <location>
        <begin position="562"/>
        <end position="653"/>
    </location>
</feature>
<gene>
    <name evidence="6" type="ORF">C8N46_10836</name>
</gene>
<dbReference type="EMBL" id="QBKT01000008">
    <property type="protein sequence ID" value="PTX59726.1"/>
    <property type="molecule type" value="Genomic_DNA"/>
</dbReference>
<dbReference type="Proteomes" id="UP000244090">
    <property type="component" value="Unassembled WGS sequence"/>
</dbReference>
<feature type="domain" description="Fibronectin type-III" evidence="5">
    <location>
        <begin position="828"/>
        <end position="920"/>
    </location>
</feature>
<evidence type="ECO:0000256" key="1">
    <source>
        <dbReference type="ARBA" id="ARBA00022729"/>
    </source>
</evidence>
<dbReference type="PANTHER" id="PTHR23282">
    <property type="entry name" value="APICAL ENDOSOMAL GLYCOPROTEIN PRECURSOR"/>
    <property type="match status" value="1"/>
</dbReference>
<keyword evidence="7" id="KW-1185">Reference proteome</keyword>
<dbReference type="InterPro" id="IPR036116">
    <property type="entry name" value="FN3_sf"/>
</dbReference>
<dbReference type="InterPro" id="IPR000998">
    <property type="entry name" value="MAM_dom"/>
</dbReference>
<dbReference type="SUPFAM" id="SSF49854">
    <property type="entry name" value="Spermadhesin, CUB domain"/>
    <property type="match status" value="1"/>
</dbReference>
<evidence type="ECO:0000256" key="2">
    <source>
        <dbReference type="ARBA" id="ARBA00023157"/>
    </source>
</evidence>
<dbReference type="GO" id="GO:0005975">
    <property type="term" value="P:carbohydrate metabolic process"/>
    <property type="evidence" value="ECO:0007669"/>
    <property type="project" value="UniProtKB-ARBA"/>
</dbReference>
<feature type="domain" description="Fibronectin type-III" evidence="5">
    <location>
        <begin position="923"/>
        <end position="1015"/>
    </location>
</feature>
<dbReference type="InterPro" id="IPR035914">
    <property type="entry name" value="Sperma_CUB_dom_sf"/>
</dbReference>
<dbReference type="PANTHER" id="PTHR23282:SF101">
    <property type="entry name" value="MAM DOMAIN-CONTAINING PROTEIN"/>
    <property type="match status" value="1"/>
</dbReference>
<dbReference type="Gene3D" id="2.60.40.10">
    <property type="entry name" value="Immunoglobulins"/>
    <property type="match status" value="5"/>
</dbReference>
<sequence>MKKTTFKILFVMFFAATFAGLAQTLNQNAMWPNPAWSLTGTYNTDPAALEADPTVSSNFAFDDDDAGNGSDDDIAAESPIIDLTAAYTAGETWITISGNFVYNYNNDDILQFEYWDADAMTWNIIGTPFNADTAGAPLNNFCSGTTEMYTTDILNIAGFTVTQLAGFRYRIYFDDLVGGPGYEWGFCFDSPTITSVTPPSCPDPSALAVANITDSTADLSWLESGSATAWDVEIVTTGTPPTGTPTATGVTNPYTATGLMQDTEYDFYVRANCGVDGTSAFIGPFTFRTACTPIAAPYTENFETFTTSASAFVSENCWTGTGGSYFWESAPGTDTGSGGTGPSPTITTGNYFYTEASAGSAGNTTDLISPLVDLSGLTAPSLTFNYHMFGGNMGTLDVLVNGTTNVWSLSGEQQTSETAPWELAVVDLSAFTGQTISVTFRGTSAGTFEGDISIDNVSFDELPSCTAPNALTATNIDGFSADLGWTENGTATTWNIELVDITGGGTATGTPTATGITTNPYSATGLEPSNNYEFYVQADCGVDGTSTWVGPFAFSTTVACPEPTALTASNILTTSADLGWTAGGSETLWDVEIVDITGGGTATGTPTATGVANPYTATGLTDDNAYEFYVRADCGANGTSAWVGPFAFRTACTATLAPYTEDFETFTTGGSAFGTENCWTGTGGVYYWESAPGTDVGSGGTGPDPTITTGNYFYTEASAGSAGNTTDLISPLVDLTALTAPALTFNYHMFGGQIGTLDVLVNGTTNVWSLSGEQQTSATTPWELAVVDLSAFAGQTISVTFRATSAGTFEGDISIDNVSFTEFPACAAPNALSATNLTDTTADLGWTENGTATVWDIEIVDITGGGMATGTPTVTGVATNPYNATGLIQNNDYCFYVRSDCGGGTFSAWAGPFCFTTLETCPAPSALTATNIMETTADLGWTENGAATTWNIELVDVTAGGSATGTPTVSGVMTNPYNATGLVGDNNYQFYVQADCGVDGVSAWAGPFSFNTPYVAVPPDCTNGIFLDSGGASGNYSDNENITYTICPDMAGDAVTVEFTFFSTENNGATACYDGLTIHDGPDNTASTIDPAGGGTIWCFDRNDMPAIGTGDLQGMMITSSDPSGCLTFVFTSDGSVQRPGWEANVTCGPLSVESAEVRGFIHYVNTNTNSFVVNAQSNIESIVVYNLVGQTIAKVSPNADEGEAYLGSAKNGVYFARVTLENGRTSVVKFVK</sequence>
<keyword evidence="1 3" id="KW-0732">Signal</keyword>
<dbReference type="Gene3D" id="2.60.120.200">
    <property type="match status" value="2"/>
</dbReference>
<protein>
    <submittedName>
        <fullName evidence="6">Putative secreted protein (Por secretion system target)</fullName>
    </submittedName>
</protein>